<evidence type="ECO:0000313" key="2">
    <source>
        <dbReference type="EMBL" id="KIM36672.1"/>
    </source>
</evidence>
<reference evidence="2 3" key="1">
    <citation type="submission" date="2014-04" db="EMBL/GenBank/DDBJ databases">
        <authorList>
            <consortium name="DOE Joint Genome Institute"/>
            <person name="Kuo A."/>
            <person name="Gay G."/>
            <person name="Dore J."/>
            <person name="Kohler A."/>
            <person name="Nagy L.G."/>
            <person name="Floudas D."/>
            <person name="Copeland A."/>
            <person name="Barry K.W."/>
            <person name="Cichocki N."/>
            <person name="Veneault-Fourrey C."/>
            <person name="LaButti K."/>
            <person name="Lindquist E.A."/>
            <person name="Lipzen A."/>
            <person name="Lundell T."/>
            <person name="Morin E."/>
            <person name="Murat C."/>
            <person name="Sun H."/>
            <person name="Tunlid A."/>
            <person name="Henrissat B."/>
            <person name="Grigoriev I.V."/>
            <person name="Hibbett D.S."/>
            <person name="Martin F."/>
            <person name="Nordberg H.P."/>
            <person name="Cantor M.N."/>
            <person name="Hua S.X."/>
        </authorList>
    </citation>
    <scope>NUCLEOTIDE SEQUENCE [LARGE SCALE GENOMIC DNA]</scope>
    <source>
        <strain evidence="3">h7</strain>
    </source>
</reference>
<feature type="region of interest" description="Disordered" evidence="1">
    <location>
        <begin position="90"/>
        <end position="122"/>
    </location>
</feature>
<dbReference type="EMBL" id="KN831803">
    <property type="protein sequence ID" value="KIM36672.1"/>
    <property type="molecule type" value="Genomic_DNA"/>
</dbReference>
<proteinExistence type="predicted"/>
<evidence type="ECO:0000313" key="3">
    <source>
        <dbReference type="Proteomes" id="UP000053424"/>
    </source>
</evidence>
<name>A0A0C2Y6M1_HEBCY</name>
<keyword evidence="3" id="KW-1185">Reference proteome</keyword>
<feature type="compositionally biased region" description="Polar residues" evidence="1">
    <location>
        <begin position="112"/>
        <end position="122"/>
    </location>
</feature>
<dbReference type="AlphaFoldDB" id="A0A0C2Y6M1"/>
<sequence>MAPTSALPKFQSEAGFPCGPGNSIHCFGLVEQAQCLAYCFIHESSSLLHSSLSRLFPSHLQEGTTSISYFLGNTESEIMGANPGLGIVTTGSCSSKRTPSTGGLRRRDKPYSSINDSEPSTSISLPHDSILEYRTFYIYVKQTHCSPLTPLPHPIDPFSLHPP</sequence>
<dbReference type="Proteomes" id="UP000053424">
    <property type="component" value="Unassembled WGS sequence"/>
</dbReference>
<gene>
    <name evidence="2" type="ORF">M413DRAFT_286799</name>
</gene>
<dbReference type="HOGENOM" id="CLU_1627267_0_0_1"/>
<accession>A0A0C2Y6M1</accession>
<organism evidence="2 3">
    <name type="scientific">Hebeloma cylindrosporum</name>
    <dbReference type="NCBI Taxonomy" id="76867"/>
    <lineage>
        <taxon>Eukaryota</taxon>
        <taxon>Fungi</taxon>
        <taxon>Dikarya</taxon>
        <taxon>Basidiomycota</taxon>
        <taxon>Agaricomycotina</taxon>
        <taxon>Agaricomycetes</taxon>
        <taxon>Agaricomycetidae</taxon>
        <taxon>Agaricales</taxon>
        <taxon>Agaricineae</taxon>
        <taxon>Hymenogastraceae</taxon>
        <taxon>Hebeloma</taxon>
    </lineage>
</organism>
<protein>
    <submittedName>
        <fullName evidence="2">Uncharacterized protein</fullName>
    </submittedName>
</protein>
<reference evidence="3" key="2">
    <citation type="submission" date="2015-01" db="EMBL/GenBank/DDBJ databases">
        <title>Evolutionary Origins and Diversification of the Mycorrhizal Mutualists.</title>
        <authorList>
            <consortium name="DOE Joint Genome Institute"/>
            <consortium name="Mycorrhizal Genomics Consortium"/>
            <person name="Kohler A."/>
            <person name="Kuo A."/>
            <person name="Nagy L.G."/>
            <person name="Floudas D."/>
            <person name="Copeland A."/>
            <person name="Barry K.W."/>
            <person name="Cichocki N."/>
            <person name="Veneault-Fourrey C."/>
            <person name="LaButti K."/>
            <person name="Lindquist E.A."/>
            <person name="Lipzen A."/>
            <person name="Lundell T."/>
            <person name="Morin E."/>
            <person name="Murat C."/>
            <person name="Riley R."/>
            <person name="Ohm R."/>
            <person name="Sun H."/>
            <person name="Tunlid A."/>
            <person name="Henrissat B."/>
            <person name="Grigoriev I.V."/>
            <person name="Hibbett D.S."/>
            <person name="Martin F."/>
        </authorList>
    </citation>
    <scope>NUCLEOTIDE SEQUENCE [LARGE SCALE GENOMIC DNA]</scope>
    <source>
        <strain evidence="3">h7</strain>
    </source>
</reference>
<evidence type="ECO:0000256" key="1">
    <source>
        <dbReference type="SAM" id="MobiDB-lite"/>
    </source>
</evidence>
<feature type="compositionally biased region" description="Polar residues" evidence="1">
    <location>
        <begin position="90"/>
        <end position="101"/>
    </location>
</feature>